<keyword evidence="1" id="KW-0433">Leucine-rich repeat</keyword>
<dbReference type="STRING" id="1561998.A0A1I7TNW4"/>
<dbReference type="Pfam" id="PF13855">
    <property type="entry name" value="LRR_8"/>
    <property type="match status" value="1"/>
</dbReference>
<dbReference type="InterPro" id="IPR003591">
    <property type="entry name" value="Leu-rich_rpt_typical-subtyp"/>
</dbReference>
<evidence type="ECO:0000256" key="2">
    <source>
        <dbReference type="ARBA" id="ARBA00022737"/>
    </source>
</evidence>
<dbReference type="SUPFAM" id="SSF52058">
    <property type="entry name" value="L domain-like"/>
    <property type="match status" value="1"/>
</dbReference>
<keyword evidence="2" id="KW-0677">Repeat</keyword>
<reference evidence="4" key="1">
    <citation type="submission" date="2016-11" db="UniProtKB">
        <authorList>
            <consortium name="WormBaseParasite"/>
        </authorList>
    </citation>
    <scope>IDENTIFICATION</scope>
</reference>
<dbReference type="PANTHER" id="PTHR45617:SF172">
    <property type="entry name" value="LEUCINE-RICH REPEAT-CONTAINING PROTEIN 15-LIKE"/>
    <property type="match status" value="1"/>
</dbReference>
<protein>
    <submittedName>
        <fullName evidence="4">PPM-type phosphatase domain-containing protein</fullName>
    </submittedName>
</protein>
<organism evidence="3 4">
    <name type="scientific">Caenorhabditis tropicalis</name>
    <dbReference type="NCBI Taxonomy" id="1561998"/>
    <lineage>
        <taxon>Eukaryota</taxon>
        <taxon>Metazoa</taxon>
        <taxon>Ecdysozoa</taxon>
        <taxon>Nematoda</taxon>
        <taxon>Chromadorea</taxon>
        <taxon>Rhabditida</taxon>
        <taxon>Rhabditina</taxon>
        <taxon>Rhabditomorpha</taxon>
        <taxon>Rhabditoidea</taxon>
        <taxon>Rhabditidae</taxon>
        <taxon>Peloderinae</taxon>
        <taxon>Caenorhabditis</taxon>
    </lineage>
</organism>
<dbReference type="WBParaSite" id="Csp11.Scaffold629.g10304.t1">
    <property type="protein sequence ID" value="Csp11.Scaffold629.g10304.t1"/>
    <property type="gene ID" value="Csp11.Scaffold629.g10304"/>
</dbReference>
<dbReference type="AlphaFoldDB" id="A0A1I7TNW4"/>
<dbReference type="eggNOG" id="ENOG502TGK5">
    <property type="taxonomic scope" value="Eukaryota"/>
</dbReference>
<dbReference type="InterPro" id="IPR032675">
    <property type="entry name" value="LRR_dom_sf"/>
</dbReference>
<proteinExistence type="predicted"/>
<evidence type="ECO:0000256" key="1">
    <source>
        <dbReference type="ARBA" id="ARBA00022614"/>
    </source>
</evidence>
<evidence type="ECO:0000313" key="3">
    <source>
        <dbReference type="Proteomes" id="UP000095282"/>
    </source>
</evidence>
<keyword evidence="3" id="KW-1185">Reference proteome</keyword>
<dbReference type="Proteomes" id="UP000095282">
    <property type="component" value="Unplaced"/>
</dbReference>
<evidence type="ECO:0000313" key="4">
    <source>
        <dbReference type="WBParaSite" id="Csp11.Scaffold629.g10304.t1"/>
    </source>
</evidence>
<dbReference type="InterPro" id="IPR001611">
    <property type="entry name" value="Leu-rich_rpt"/>
</dbReference>
<name>A0A1I7TNW4_9PELO</name>
<dbReference type="SMART" id="SM00369">
    <property type="entry name" value="LRR_TYP"/>
    <property type="match status" value="3"/>
</dbReference>
<dbReference type="PANTHER" id="PTHR45617">
    <property type="entry name" value="LEUCINE RICH REPEAT FAMILY PROTEIN"/>
    <property type="match status" value="1"/>
</dbReference>
<accession>A0A1I7TNW4</accession>
<dbReference type="Gene3D" id="3.80.10.10">
    <property type="entry name" value="Ribonuclease Inhibitor"/>
    <property type="match status" value="2"/>
</dbReference>
<sequence>MIDTPAFLNSATDSQRKEYIELEGNPNLTMEMKQKALYNWAQRCGNPVNGLYTMYMAEKQTLQSQEDERMSVIVAQLSPEAQKADKHVRVRFECGDRRPPPTWLVGSVLGTKRKINCSDWAIPLTDKGARDGISLTFTYGTFQSGNGLDLSPPYTLDEQSLAYLDGMFIKGVHIKPIVDPAKKDEAIVDMEQMLEVFVERHPEIVHVAFGNQITFFGDAYRNQSKYFAPRFSPSEGFWETLGRVPTLNSLALAMMVITGEEKIPSNMTRDLKSIGFYNIQLKSIPSWVQSDRLQFLEFTVTLTDETDITVLDNLPGLEHFLLSESNLTSIKSPFLAKSTKLISLTLQCNAIRDIAAGAFDHLTSLKYLNLAGNRIVSLPENLLLRLDNLLVLDLKTMENTTNLLTYNEVSMTCQANLRPSFPPPMLDAMPTISKPGNLLALDIRGQQNFLKQNPKFLKEYKSLEILNLGRLGLSSIQNLSLETLCNLNDLNLVGNSLSDKEWIGEELFVNLNLQRLRLGYPLTMTSIPNSLIAFMRTASQIMYSTPMSLSQLDLYWRKIGCDYVIKK</sequence>
<dbReference type="PROSITE" id="PS51450">
    <property type="entry name" value="LRR"/>
    <property type="match status" value="1"/>
</dbReference>